<keyword evidence="2" id="KW-0812">Transmembrane</keyword>
<sequence length="302" mass="33575">MKEENNVSKKGWKRIVGKKWFFPAVYLTMAALLLTGVLWYQNLDNQVPEANEQPDTDLSNDELTSFDEDFNEESQPVIDQQEVVKMPVPNQDEAEIVTKFYDYEADEEDQVNALVLYNNKYYQSKGVDITYSDGEAFDVTAALSGTVTEVKEHPLLGNVIQLSHENDVTTYYASLENVLVETGAEVKQGDTIGTAGRNLYGQASGTHVHFELRKNGEPVNPEDYFNQQIGDIESPQHREDNEPSDGSESDGSEVDSDMSRNDVDIDGSTGEDDETDEDSGDNESNQDQITEDAESSAALANT</sequence>
<evidence type="ECO:0000256" key="2">
    <source>
        <dbReference type="SAM" id="Phobius"/>
    </source>
</evidence>
<organism evidence="4 5">
    <name type="scientific">Aquibacillus albus</name>
    <dbReference type="NCBI Taxonomy" id="1168171"/>
    <lineage>
        <taxon>Bacteria</taxon>
        <taxon>Bacillati</taxon>
        <taxon>Bacillota</taxon>
        <taxon>Bacilli</taxon>
        <taxon>Bacillales</taxon>
        <taxon>Bacillaceae</taxon>
        <taxon>Aquibacillus</taxon>
    </lineage>
</organism>
<dbReference type="SUPFAM" id="SSF51261">
    <property type="entry name" value="Duplicated hybrid motif"/>
    <property type="match status" value="1"/>
</dbReference>
<reference evidence="4 5" key="1">
    <citation type="submission" date="2021-01" db="EMBL/GenBank/DDBJ databases">
        <title>Genomic Encyclopedia of Type Strains, Phase IV (KMG-IV): sequencing the most valuable type-strain genomes for metagenomic binning, comparative biology and taxonomic classification.</title>
        <authorList>
            <person name="Goeker M."/>
        </authorList>
    </citation>
    <scope>NUCLEOTIDE SEQUENCE [LARGE SCALE GENOMIC DNA]</scope>
    <source>
        <strain evidence="4 5">DSM 23711</strain>
    </source>
</reference>
<dbReference type="CDD" id="cd12797">
    <property type="entry name" value="M23_peptidase"/>
    <property type="match status" value="1"/>
</dbReference>
<dbReference type="Proteomes" id="UP001296943">
    <property type="component" value="Unassembled WGS sequence"/>
</dbReference>
<proteinExistence type="predicted"/>
<dbReference type="Pfam" id="PF01551">
    <property type="entry name" value="Peptidase_M23"/>
    <property type="match status" value="1"/>
</dbReference>
<dbReference type="InterPro" id="IPR011055">
    <property type="entry name" value="Dup_hybrid_motif"/>
</dbReference>
<accession>A0ABS2MZG3</accession>
<keyword evidence="2" id="KW-0472">Membrane</keyword>
<feature type="compositionally biased region" description="Acidic residues" evidence="1">
    <location>
        <begin position="242"/>
        <end position="256"/>
    </location>
</feature>
<evidence type="ECO:0000259" key="3">
    <source>
        <dbReference type="Pfam" id="PF01551"/>
    </source>
</evidence>
<keyword evidence="2" id="KW-1133">Transmembrane helix</keyword>
<dbReference type="RefSeq" id="WP_204498810.1">
    <property type="nucleotide sequence ID" value="NZ_JAFBDR010000008.1"/>
</dbReference>
<keyword evidence="5" id="KW-1185">Reference proteome</keyword>
<dbReference type="EMBL" id="JAFBDR010000008">
    <property type="protein sequence ID" value="MBM7571299.1"/>
    <property type="molecule type" value="Genomic_DNA"/>
</dbReference>
<name>A0ABS2MZG3_9BACI</name>
<dbReference type="Gene3D" id="2.70.70.10">
    <property type="entry name" value="Glucose Permease (Domain IIA)"/>
    <property type="match status" value="1"/>
</dbReference>
<dbReference type="PANTHER" id="PTHR21666">
    <property type="entry name" value="PEPTIDASE-RELATED"/>
    <property type="match status" value="1"/>
</dbReference>
<evidence type="ECO:0000313" key="5">
    <source>
        <dbReference type="Proteomes" id="UP001296943"/>
    </source>
</evidence>
<dbReference type="InterPro" id="IPR050570">
    <property type="entry name" value="Cell_wall_metabolism_enzyme"/>
</dbReference>
<feature type="region of interest" description="Disordered" evidence="1">
    <location>
        <begin position="232"/>
        <end position="302"/>
    </location>
</feature>
<feature type="domain" description="M23ase beta-sheet core" evidence="3">
    <location>
        <begin position="124"/>
        <end position="221"/>
    </location>
</feature>
<protein>
    <submittedName>
        <fullName evidence="4">Stage II sporulation protein Q</fullName>
    </submittedName>
</protein>
<evidence type="ECO:0000313" key="4">
    <source>
        <dbReference type="EMBL" id="MBM7571299.1"/>
    </source>
</evidence>
<dbReference type="PANTHER" id="PTHR21666:SF291">
    <property type="entry name" value="STAGE II SPORULATION PROTEIN Q"/>
    <property type="match status" value="1"/>
</dbReference>
<feature type="compositionally biased region" description="Acidic residues" evidence="1">
    <location>
        <begin position="269"/>
        <end position="281"/>
    </location>
</feature>
<feature type="transmembrane region" description="Helical" evidence="2">
    <location>
        <begin position="20"/>
        <end position="40"/>
    </location>
</feature>
<dbReference type="InterPro" id="IPR016047">
    <property type="entry name" value="M23ase_b-sheet_dom"/>
</dbReference>
<evidence type="ECO:0000256" key="1">
    <source>
        <dbReference type="SAM" id="MobiDB-lite"/>
    </source>
</evidence>
<comment type="caution">
    <text evidence="4">The sequence shown here is derived from an EMBL/GenBank/DDBJ whole genome shotgun (WGS) entry which is preliminary data.</text>
</comment>
<gene>
    <name evidence="4" type="ORF">JOC48_001795</name>
</gene>